<protein>
    <submittedName>
        <fullName evidence="4">Outer membrane biogenesis protein BamB</fullName>
    </submittedName>
</protein>
<keyword evidence="2" id="KW-0732">Signal</keyword>
<accession>A0A517M458</accession>
<feature type="chain" id="PRO_5021957462" evidence="2">
    <location>
        <begin position="23"/>
        <end position="428"/>
    </location>
</feature>
<dbReference type="PANTHER" id="PTHR34512">
    <property type="entry name" value="CELL SURFACE PROTEIN"/>
    <property type="match status" value="1"/>
</dbReference>
<evidence type="ECO:0000256" key="1">
    <source>
        <dbReference type="SAM" id="MobiDB-lite"/>
    </source>
</evidence>
<dbReference type="Gene3D" id="2.130.10.10">
    <property type="entry name" value="YVTN repeat-like/Quinoprotein amine dehydrogenase"/>
    <property type="match status" value="1"/>
</dbReference>
<dbReference type="RefSeq" id="WP_145347514.1">
    <property type="nucleotide sequence ID" value="NZ_CP036261.1"/>
</dbReference>
<organism evidence="4 5">
    <name type="scientific">Rosistilla ulvae</name>
    <dbReference type="NCBI Taxonomy" id="1930277"/>
    <lineage>
        <taxon>Bacteria</taxon>
        <taxon>Pseudomonadati</taxon>
        <taxon>Planctomycetota</taxon>
        <taxon>Planctomycetia</taxon>
        <taxon>Pirellulales</taxon>
        <taxon>Pirellulaceae</taxon>
        <taxon>Rosistilla</taxon>
    </lineage>
</organism>
<dbReference type="Gene3D" id="2.40.10.480">
    <property type="match status" value="1"/>
</dbReference>
<dbReference type="InterPro" id="IPR002372">
    <property type="entry name" value="PQQ_rpt_dom"/>
</dbReference>
<dbReference type="KEGG" id="ruv:EC9_38620"/>
<evidence type="ECO:0000256" key="2">
    <source>
        <dbReference type="SAM" id="SignalP"/>
    </source>
</evidence>
<feature type="signal peptide" evidence="2">
    <location>
        <begin position="1"/>
        <end position="22"/>
    </location>
</feature>
<proteinExistence type="predicted"/>
<evidence type="ECO:0000313" key="4">
    <source>
        <dbReference type="EMBL" id="QDS89662.1"/>
    </source>
</evidence>
<reference evidence="4 5" key="1">
    <citation type="submission" date="2019-02" db="EMBL/GenBank/DDBJ databases">
        <title>Deep-cultivation of Planctomycetes and their phenomic and genomic characterization uncovers novel biology.</title>
        <authorList>
            <person name="Wiegand S."/>
            <person name="Jogler M."/>
            <person name="Boedeker C."/>
            <person name="Pinto D."/>
            <person name="Vollmers J."/>
            <person name="Rivas-Marin E."/>
            <person name="Kohn T."/>
            <person name="Peeters S.H."/>
            <person name="Heuer A."/>
            <person name="Rast P."/>
            <person name="Oberbeckmann S."/>
            <person name="Bunk B."/>
            <person name="Jeske O."/>
            <person name="Meyerdierks A."/>
            <person name="Storesund J.E."/>
            <person name="Kallscheuer N."/>
            <person name="Luecker S."/>
            <person name="Lage O.M."/>
            <person name="Pohl T."/>
            <person name="Merkel B.J."/>
            <person name="Hornburger P."/>
            <person name="Mueller R.-W."/>
            <person name="Bruemmer F."/>
            <person name="Labrenz M."/>
            <person name="Spormann A.M."/>
            <person name="Op den Camp H."/>
            <person name="Overmann J."/>
            <person name="Amann R."/>
            <person name="Jetten M.S.M."/>
            <person name="Mascher T."/>
            <person name="Medema M.H."/>
            <person name="Devos D.P."/>
            <person name="Kaster A.-K."/>
            <person name="Ovreas L."/>
            <person name="Rohde M."/>
            <person name="Galperin M.Y."/>
            <person name="Jogler C."/>
        </authorList>
    </citation>
    <scope>NUCLEOTIDE SEQUENCE [LARGE SCALE GENOMIC DNA]</scope>
    <source>
        <strain evidence="4 5">EC9</strain>
    </source>
</reference>
<dbReference type="SUPFAM" id="SSF50998">
    <property type="entry name" value="Quinoprotein alcohol dehydrogenase-like"/>
    <property type="match status" value="1"/>
</dbReference>
<dbReference type="OrthoDB" id="244732at2"/>
<dbReference type="EMBL" id="CP036261">
    <property type="protein sequence ID" value="QDS89662.1"/>
    <property type="molecule type" value="Genomic_DNA"/>
</dbReference>
<dbReference type="InterPro" id="IPR015943">
    <property type="entry name" value="WD40/YVTN_repeat-like_dom_sf"/>
</dbReference>
<feature type="domain" description="Pyrrolo-quinoline quinone repeat" evidence="3">
    <location>
        <begin position="46"/>
        <end position="136"/>
    </location>
</feature>
<sequence length="428" mass="46596" precursor="true">MKLLLRTCVALLLVLSIEPADAEQWPGWRGPRGDGSSLESKPPTDWDGATGKNILWTKDLPGTGHGSPIVWNDKLFLVTCIEDQHDRQLLCISTATGETLWKSTVFNAPLETKHSLNSFASSTPATDGDQVVAVFLEVDGSKAPAKNVGKARNLTPGKIVVAAYDLAGKQRWLARPGVFSSVHGFCSNPVLFGDLVIINGDHDGDSFLVALDRNTGKTVWKVPRRHQTRSYATPLIREVDGADQLVLPGSMAVTSFNPRDGSTLWTVEGPTEQFVASPVYDGKHFFVTAGYPTHHVVAIRPDGHDDVSDSHVTWHSTDVRSYVPSPILAGQFLIVADDRGTANCYDTATGERFWNVRLGRKFSASPVMAAGKVFLLAEDGTMHIVQPGKEFQQIAEPQLGERAFASPAIADGRIYIRGEQRLFAIGEK</sequence>
<dbReference type="Pfam" id="PF13360">
    <property type="entry name" value="PQQ_2"/>
    <property type="match status" value="2"/>
</dbReference>
<dbReference type="AlphaFoldDB" id="A0A517M458"/>
<name>A0A517M458_9BACT</name>
<evidence type="ECO:0000259" key="3">
    <source>
        <dbReference type="Pfam" id="PF13360"/>
    </source>
</evidence>
<dbReference type="InterPro" id="IPR011047">
    <property type="entry name" value="Quinoprotein_ADH-like_sf"/>
</dbReference>
<dbReference type="InterPro" id="IPR018391">
    <property type="entry name" value="PQQ_b-propeller_rpt"/>
</dbReference>
<evidence type="ECO:0000313" key="5">
    <source>
        <dbReference type="Proteomes" id="UP000319557"/>
    </source>
</evidence>
<gene>
    <name evidence="4" type="ORF">EC9_38620</name>
</gene>
<feature type="region of interest" description="Disordered" evidence="1">
    <location>
        <begin position="24"/>
        <end position="49"/>
    </location>
</feature>
<dbReference type="Proteomes" id="UP000319557">
    <property type="component" value="Chromosome"/>
</dbReference>
<dbReference type="SMART" id="SM00564">
    <property type="entry name" value="PQQ"/>
    <property type="match status" value="4"/>
</dbReference>
<feature type="domain" description="Pyrrolo-quinoline quinone repeat" evidence="3">
    <location>
        <begin position="161"/>
        <end position="355"/>
    </location>
</feature>
<dbReference type="PANTHER" id="PTHR34512:SF30">
    <property type="entry name" value="OUTER MEMBRANE PROTEIN ASSEMBLY FACTOR BAMB"/>
    <property type="match status" value="1"/>
</dbReference>
<keyword evidence="5" id="KW-1185">Reference proteome</keyword>